<reference evidence="1 2" key="1">
    <citation type="journal article" date="2015" name="Proc. Natl. Acad. Sci. U.S.A.">
        <title>The resurrection genome of Boea hygrometrica: A blueprint for survival of dehydration.</title>
        <authorList>
            <person name="Xiao L."/>
            <person name="Yang G."/>
            <person name="Zhang L."/>
            <person name="Yang X."/>
            <person name="Zhao S."/>
            <person name="Ji Z."/>
            <person name="Zhou Q."/>
            <person name="Hu M."/>
            <person name="Wang Y."/>
            <person name="Chen M."/>
            <person name="Xu Y."/>
            <person name="Jin H."/>
            <person name="Xiao X."/>
            <person name="Hu G."/>
            <person name="Bao F."/>
            <person name="Hu Y."/>
            <person name="Wan P."/>
            <person name="Li L."/>
            <person name="Deng X."/>
            <person name="Kuang T."/>
            <person name="Xiang C."/>
            <person name="Zhu J.K."/>
            <person name="Oliver M.J."/>
            <person name="He Y."/>
        </authorList>
    </citation>
    <scope>NUCLEOTIDE SEQUENCE [LARGE SCALE GENOMIC DNA]</scope>
    <source>
        <strain evidence="2">cv. XS01</strain>
    </source>
</reference>
<protein>
    <submittedName>
        <fullName evidence="1">Uncharacterized protein</fullName>
    </submittedName>
</protein>
<sequence length="92" mass="10677">MRRRALPSAASCRDRTCFDQLFEEFPSMQNPSDLLVQIDGGILIPIVDLIRRIYRLLQFKSQFPCDSGWSQAPRRQQGNDSINILCMIIELY</sequence>
<evidence type="ECO:0000313" key="1">
    <source>
        <dbReference type="EMBL" id="KZV53111.1"/>
    </source>
</evidence>
<dbReference type="AlphaFoldDB" id="A0A2Z7D8C8"/>
<proteinExistence type="predicted"/>
<dbReference type="Proteomes" id="UP000250235">
    <property type="component" value="Unassembled WGS sequence"/>
</dbReference>
<accession>A0A2Z7D8C8</accession>
<gene>
    <name evidence="1" type="ORF">F511_28879</name>
</gene>
<keyword evidence="2" id="KW-1185">Reference proteome</keyword>
<evidence type="ECO:0000313" key="2">
    <source>
        <dbReference type="Proteomes" id="UP000250235"/>
    </source>
</evidence>
<name>A0A2Z7D8C8_9LAMI</name>
<organism evidence="1 2">
    <name type="scientific">Dorcoceras hygrometricum</name>
    <dbReference type="NCBI Taxonomy" id="472368"/>
    <lineage>
        <taxon>Eukaryota</taxon>
        <taxon>Viridiplantae</taxon>
        <taxon>Streptophyta</taxon>
        <taxon>Embryophyta</taxon>
        <taxon>Tracheophyta</taxon>
        <taxon>Spermatophyta</taxon>
        <taxon>Magnoliopsida</taxon>
        <taxon>eudicotyledons</taxon>
        <taxon>Gunneridae</taxon>
        <taxon>Pentapetalae</taxon>
        <taxon>asterids</taxon>
        <taxon>lamiids</taxon>
        <taxon>Lamiales</taxon>
        <taxon>Gesneriaceae</taxon>
        <taxon>Didymocarpoideae</taxon>
        <taxon>Trichosporeae</taxon>
        <taxon>Loxocarpinae</taxon>
        <taxon>Dorcoceras</taxon>
    </lineage>
</organism>
<dbReference type="EMBL" id="KQ990539">
    <property type="protein sequence ID" value="KZV53111.1"/>
    <property type="molecule type" value="Genomic_DNA"/>
</dbReference>